<proteinExistence type="predicted"/>
<dbReference type="PATRIC" id="fig|45658.8.peg.4299"/>
<sequence length="180" mass="20161">MGRRSKAEAMGIVERIIDLYTRDKLNSEKIAKVLNDEGIKLSARAIRRTIKTNEEAAINLRKAQEESKILLDSIKDTAGTDLVDAANQLLARKLVDYIKDLDELDFDDPKDMFSALQSVTGGTVGVGRLKMEFTRGVKAAKQDLKKELTRLLSEDDPELLIRLVEAIESIDVEYKRGRGV</sequence>
<dbReference type="RefSeq" id="WP_160162462.1">
    <property type="nucleotide sequence ID" value="NZ_CP134280.1"/>
</dbReference>
<evidence type="ECO:0000313" key="2">
    <source>
        <dbReference type="Proteomes" id="UP000095131"/>
    </source>
</evidence>
<gene>
    <name evidence="1" type="ORF">VSF3289_04315</name>
</gene>
<name>A0A1E3WH88_9VIBR</name>
<dbReference type="EMBL" id="MDCJ01000007">
    <property type="protein sequence ID" value="ODS05174.1"/>
    <property type="molecule type" value="Genomic_DNA"/>
</dbReference>
<evidence type="ECO:0000313" key="1">
    <source>
        <dbReference type="EMBL" id="ODS05174.1"/>
    </source>
</evidence>
<reference evidence="1 2" key="1">
    <citation type="submission" date="2016-08" db="EMBL/GenBank/DDBJ databases">
        <title>Genome sequencing of Vibrio scophthalmi strain FP3289, an isolated from Paralichthys olivaceus.</title>
        <authorList>
            <person name="Han H.-J."/>
        </authorList>
    </citation>
    <scope>NUCLEOTIDE SEQUENCE [LARGE SCALE GENOMIC DNA]</scope>
    <source>
        <strain evidence="1 2">FP3289</strain>
    </source>
</reference>
<dbReference type="AlphaFoldDB" id="A0A1E3WH88"/>
<dbReference type="Proteomes" id="UP000095131">
    <property type="component" value="Unassembled WGS sequence"/>
</dbReference>
<protein>
    <recommendedName>
        <fullName evidence="3">DUF3486 family protein</fullName>
    </recommendedName>
</protein>
<comment type="caution">
    <text evidence="1">The sequence shown here is derived from an EMBL/GenBank/DDBJ whole genome shotgun (WGS) entry which is preliminary data.</text>
</comment>
<accession>A0A1E3WH88</accession>
<organism evidence="1 2">
    <name type="scientific">Vibrio scophthalmi</name>
    <dbReference type="NCBI Taxonomy" id="45658"/>
    <lineage>
        <taxon>Bacteria</taxon>
        <taxon>Pseudomonadati</taxon>
        <taxon>Pseudomonadota</taxon>
        <taxon>Gammaproteobacteria</taxon>
        <taxon>Vibrionales</taxon>
        <taxon>Vibrionaceae</taxon>
        <taxon>Vibrio</taxon>
    </lineage>
</organism>
<evidence type="ECO:0008006" key="3">
    <source>
        <dbReference type="Google" id="ProtNLM"/>
    </source>
</evidence>